<comment type="subcellular location">
    <subcellularLocation>
        <location evidence="1">Membrane</location>
        <topology evidence="1">Multi-pass membrane protein</topology>
    </subcellularLocation>
</comment>
<name>A0A8S5MBS0_9CAUD</name>
<dbReference type="InterPro" id="IPR038587">
    <property type="entry name" value="Ribosomal_eL40_sf"/>
</dbReference>
<feature type="transmembrane region" description="Helical" evidence="5">
    <location>
        <begin position="100"/>
        <end position="120"/>
    </location>
</feature>
<protein>
    <recommendedName>
        <fullName evidence="9">TM2 domain-containing protein</fullName>
    </recommendedName>
</protein>
<dbReference type="InterPro" id="IPR050932">
    <property type="entry name" value="TM2D1-3-like"/>
</dbReference>
<dbReference type="InterPro" id="IPR007829">
    <property type="entry name" value="TM2"/>
</dbReference>
<evidence type="ECO:0000256" key="4">
    <source>
        <dbReference type="ARBA" id="ARBA00023136"/>
    </source>
</evidence>
<reference evidence="8" key="1">
    <citation type="journal article" date="2021" name="Proc. Natl. Acad. Sci. U.S.A.">
        <title>A Catalog of Tens of Thousands of Viruses from Human Metagenomes Reveals Hidden Associations with Chronic Diseases.</title>
        <authorList>
            <person name="Tisza M.J."/>
            <person name="Buck C.B."/>
        </authorList>
    </citation>
    <scope>NUCLEOTIDE SEQUENCE</scope>
    <source>
        <strain evidence="8">Ct9Fw19</strain>
    </source>
</reference>
<dbReference type="GO" id="GO:0016020">
    <property type="term" value="C:membrane"/>
    <property type="evidence" value="ECO:0007669"/>
    <property type="project" value="UniProtKB-SubCell"/>
</dbReference>
<dbReference type="Pfam" id="PF12773">
    <property type="entry name" value="DZR"/>
    <property type="match status" value="1"/>
</dbReference>
<evidence type="ECO:0000256" key="3">
    <source>
        <dbReference type="ARBA" id="ARBA00022989"/>
    </source>
</evidence>
<evidence type="ECO:0000313" key="8">
    <source>
        <dbReference type="EMBL" id="DAD79678.1"/>
    </source>
</evidence>
<dbReference type="PANTHER" id="PTHR21016">
    <property type="entry name" value="BETA-AMYLOID BINDING PROTEIN-RELATED"/>
    <property type="match status" value="1"/>
</dbReference>
<feature type="domain" description="DZANK-type" evidence="7">
    <location>
        <begin position="18"/>
        <end position="64"/>
    </location>
</feature>
<dbReference type="Pfam" id="PF05154">
    <property type="entry name" value="TM2"/>
    <property type="match status" value="1"/>
</dbReference>
<evidence type="ECO:0000259" key="6">
    <source>
        <dbReference type="Pfam" id="PF05154"/>
    </source>
</evidence>
<proteinExistence type="predicted"/>
<organism evidence="8">
    <name type="scientific">Myoviridae sp. ct9Fw19</name>
    <dbReference type="NCBI Taxonomy" id="2826624"/>
    <lineage>
        <taxon>Viruses</taxon>
        <taxon>Duplodnaviria</taxon>
        <taxon>Heunggongvirae</taxon>
        <taxon>Uroviricota</taxon>
        <taxon>Caudoviricetes</taxon>
    </lineage>
</organism>
<dbReference type="PANTHER" id="PTHR21016:SF25">
    <property type="entry name" value="TM2 DOMAIN-CONTAINING PROTEIN DDB_G0277895-RELATED"/>
    <property type="match status" value="1"/>
</dbReference>
<dbReference type="Gene3D" id="4.10.1060.50">
    <property type="match status" value="1"/>
</dbReference>
<dbReference type="EMBL" id="BK014870">
    <property type="protein sequence ID" value="DAD79678.1"/>
    <property type="molecule type" value="Genomic_DNA"/>
</dbReference>
<dbReference type="InterPro" id="IPR025874">
    <property type="entry name" value="DZR"/>
</dbReference>
<feature type="transmembrane region" description="Helical" evidence="5">
    <location>
        <begin position="126"/>
        <end position="148"/>
    </location>
</feature>
<accession>A0A8S5MBS0</accession>
<keyword evidence="2 5" id="KW-0812">Transmembrane</keyword>
<keyword evidence="4 5" id="KW-0472">Membrane</keyword>
<evidence type="ECO:0000256" key="1">
    <source>
        <dbReference type="ARBA" id="ARBA00004141"/>
    </source>
</evidence>
<evidence type="ECO:0000256" key="5">
    <source>
        <dbReference type="SAM" id="Phobius"/>
    </source>
</evidence>
<evidence type="ECO:0000259" key="7">
    <source>
        <dbReference type="Pfam" id="PF12773"/>
    </source>
</evidence>
<evidence type="ECO:0000256" key="2">
    <source>
        <dbReference type="ARBA" id="ARBA00022692"/>
    </source>
</evidence>
<dbReference type="PROSITE" id="PS50216">
    <property type="entry name" value="DHHC"/>
    <property type="match status" value="1"/>
</dbReference>
<evidence type="ECO:0008006" key="9">
    <source>
        <dbReference type="Google" id="ProtNLM"/>
    </source>
</evidence>
<feature type="domain" description="TM2" evidence="6">
    <location>
        <begin position="97"/>
        <end position="145"/>
    </location>
</feature>
<sequence length="164" mass="18015">MSDNYEPIYSRGRAVTICPNCGAENEPRSNFCARCGAKIPNGRCHCPDCGRTYADDVAYCTNCGAKTVPGDPPQRTQEHYDTYEYRDSGSRRQPTSDKDWLVALLLCIIVGTLGVHRFYVGKIGTGILWLLTGGCFLVGWIVDIVMIANGSFTDGDGLPLKNIR</sequence>
<keyword evidence="3 5" id="KW-1133">Transmembrane helix</keyword>